<dbReference type="HOGENOM" id="CLU_007383_9_2_1"/>
<dbReference type="SUPFAM" id="SSF51735">
    <property type="entry name" value="NAD(P)-binding Rossmann-fold domains"/>
    <property type="match status" value="1"/>
</dbReference>
<evidence type="ECO:0000256" key="2">
    <source>
        <dbReference type="ARBA" id="ARBA00023445"/>
    </source>
</evidence>
<dbReference type="GO" id="GO:0016616">
    <property type="term" value="F:oxidoreductase activity, acting on the CH-OH group of donors, NAD or NADP as acceptor"/>
    <property type="evidence" value="ECO:0007669"/>
    <property type="project" value="TreeGrafter"/>
</dbReference>
<dbReference type="InterPro" id="IPR036291">
    <property type="entry name" value="NAD(P)-bd_dom_sf"/>
</dbReference>
<evidence type="ECO:0000313" key="4">
    <source>
        <dbReference type="EMBL" id="ESK95541.1"/>
    </source>
</evidence>
<dbReference type="KEGG" id="mrr:Moror_12727"/>
<evidence type="ECO:0000256" key="1">
    <source>
        <dbReference type="ARBA" id="ARBA00023002"/>
    </source>
</evidence>
<sequence length="350" mass="37845">MESQPSARPYRVLITGVTGYVAAHIAQRALDSGYLVRGSVRSQVKAAAIQELFSSYGDKFETVLIPDIVSGDLSQALQGVSAVVHVASPVIFGPVSNPKSQLLDPAVEGILNVMHAAHRAGVKRIILTSSLGVVLNKSIGGPWVDRTYGPDDWNSITYEEALSGNLLPIEIYACSKTLQEKAAWSFVEDHPEMELTTIIPPMLVGPAIQPLQSMDSLNDTAVVIWDMIGKGILHPDALPYYCDVRDAATVHIEALTKKTVIGKRLLAGKERGSIWKAAKIITERRPELAQAGRLPSLPPVDPTAGLPVCTLDTSIVDKELGVKFRSFEESVLDMVDHLLSVEAKLKRAGK</sequence>
<keyword evidence="5" id="KW-1185">Reference proteome</keyword>
<evidence type="ECO:0000259" key="3">
    <source>
        <dbReference type="Pfam" id="PF01370"/>
    </source>
</evidence>
<dbReference type="AlphaFoldDB" id="V2XRP7"/>
<proteinExistence type="inferred from homology"/>
<evidence type="ECO:0000313" key="5">
    <source>
        <dbReference type="Proteomes" id="UP000017559"/>
    </source>
</evidence>
<dbReference type="PANTHER" id="PTHR10366:SF564">
    <property type="entry name" value="STEROL-4-ALPHA-CARBOXYLATE 3-DEHYDROGENASE, DECARBOXYLATING"/>
    <property type="match status" value="1"/>
</dbReference>
<dbReference type="OrthoDB" id="2735536at2759"/>
<dbReference type="STRING" id="1381753.V2XRP7"/>
<keyword evidence="1" id="KW-0560">Oxidoreductase</keyword>
<feature type="domain" description="NAD-dependent epimerase/dehydratase" evidence="3">
    <location>
        <begin position="12"/>
        <end position="257"/>
    </location>
</feature>
<comment type="similarity">
    <text evidence="2">Belongs to the NAD(P)-dependent epimerase/dehydratase family. Dihydroflavonol-4-reductase subfamily.</text>
</comment>
<accession>V2XRP7</accession>
<dbReference type="EMBL" id="AWSO01000075">
    <property type="protein sequence ID" value="ESK95541.1"/>
    <property type="molecule type" value="Genomic_DNA"/>
</dbReference>
<reference evidence="4 5" key="1">
    <citation type="journal article" date="2014" name="BMC Genomics">
        <title>Genome and secretome analysis of the hemibiotrophic fungal pathogen, Moniliophthora roreri, which causes frosty pod rot disease of cacao: mechanisms of the biotrophic and necrotrophic phases.</title>
        <authorList>
            <person name="Meinhardt L.W."/>
            <person name="Costa G.G.L."/>
            <person name="Thomazella D.P.T."/>
            <person name="Teixeira P.J.P.L."/>
            <person name="Carazzolle M.F."/>
            <person name="Schuster S.C."/>
            <person name="Carlson J.E."/>
            <person name="Guiltinan M.J."/>
            <person name="Mieczkowski P."/>
            <person name="Farmer A."/>
            <person name="Ramaraj T."/>
            <person name="Crozier J."/>
            <person name="Davis R.E."/>
            <person name="Shao J."/>
            <person name="Melnick R.L."/>
            <person name="Pereira G.A.G."/>
            <person name="Bailey B.A."/>
        </authorList>
    </citation>
    <scope>NUCLEOTIDE SEQUENCE [LARGE SCALE GENOMIC DNA]</scope>
    <source>
        <strain evidence="4 5">MCA 2997</strain>
    </source>
</reference>
<dbReference type="Proteomes" id="UP000017559">
    <property type="component" value="Unassembled WGS sequence"/>
</dbReference>
<dbReference type="GO" id="GO:0016853">
    <property type="term" value="F:isomerase activity"/>
    <property type="evidence" value="ECO:0007669"/>
    <property type="project" value="UniProtKB-KW"/>
</dbReference>
<dbReference type="InterPro" id="IPR001509">
    <property type="entry name" value="Epimerase_deHydtase"/>
</dbReference>
<dbReference type="PANTHER" id="PTHR10366">
    <property type="entry name" value="NAD DEPENDENT EPIMERASE/DEHYDRATASE"/>
    <property type="match status" value="1"/>
</dbReference>
<dbReference type="InterPro" id="IPR050425">
    <property type="entry name" value="NAD(P)_dehydrat-like"/>
</dbReference>
<dbReference type="Pfam" id="PF01370">
    <property type="entry name" value="Epimerase"/>
    <property type="match status" value="1"/>
</dbReference>
<name>V2XRP7_MONRO</name>
<gene>
    <name evidence="4" type="ORF">Moror_12727</name>
</gene>
<comment type="caution">
    <text evidence="4">The sequence shown here is derived from an EMBL/GenBank/DDBJ whole genome shotgun (WGS) entry which is preliminary data.</text>
</comment>
<organism evidence="4 5">
    <name type="scientific">Moniliophthora roreri (strain MCA 2997)</name>
    <name type="common">Cocoa frosty pod rot fungus</name>
    <name type="synonym">Crinipellis roreri</name>
    <dbReference type="NCBI Taxonomy" id="1381753"/>
    <lineage>
        <taxon>Eukaryota</taxon>
        <taxon>Fungi</taxon>
        <taxon>Dikarya</taxon>
        <taxon>Basidiomycota</taxon>
        <taxon>Agaricomycotina</taxon>
        <taxon>Agaricomycetes</taxon>
        <taxon>Agaricomycetidae</taxon>
        <taxon>Agaricales</taxon>
        <taxon>Marasmiineae</taxon>
        <taxon>Marasmiaceae</taxon>
        <taxon>Moniliophthora</taxon>
    </lineage>
</organism>
<keyword evidence="4" id="KW-0413">Isomerase</keyword>
<dbReference type="Gene3D" id="3.40.50.720">
    <property type="entry name" value="NAD(P)-binding Rossmann-like Domain"/>
    <property type="match status" value="1"/>
</dbReference>
<protein>
    <submittedName>
        <fullName evidence="4">3-beta hydroxysteroid dehydrogenase isomerase family protein</fullName>
    </submittedName>
</protein>